<evidence type="ECO:0000256" key="1">
    <source>
        <dbReference type="SAM" id="Phobius"/>
    </source>
</evidence>
<dbReference type="AlphaFoldDB" id="A0A0E2Z3U2"/>
<dbReference type="HOGENOM" id="CLU_1141636_0_0_6"/>
<dbReference type="EMBL" id="JPGN01000087">
    <property type="protein sequence ID" value="KFI18190.1"/>
    <property type="molecule type" value="Genomic_DNA"/>
</dbReference>
<keyword evidence="1" id="KW-0812">Transmembrane</keyword>
<accession>A0A0E2Z3U2</accession>
<organism evidence="3 4">
    <name type="scientific">Nitrosococcus oceani C-27</name>
    <dbReference type="NCBI Taxonomy" id="314279"/>
    <lineage>
        <taxon>Bacteria</taxon>
        <taxon>Pseudomonadati</taxon>
        <taxon>Pseudomonadota</taxon>
        <taxon>Gammaproteobacteria</taxon>
        <taxon>Chromatiales</taxon>
        <taxon>Chromatiaceae</taxon>
        <taxon>Nitrosococcus</taxon>
    </lineage>
</organism>
<keyword evidence="1" id="KW-0472">Membrane</keyword>
<gene>
    <name evidence="3" type="ORF">IB75_15980</name>
</gene>
<comment type="caution">
    <text evidence="3">The sequence shown here is derived from an EMBL/GenBank/DDBJ whole genome shotgun (WGS) entry which is preliminary data.</text>
</comment>
<evidence type="ECO:0000256" key="2">
    <source>
        <dbReference type="SAM" id="SignalP"/>
    </source>
</evidence>
<dbReference type="OrthoDB" id="194033at2"/>
<dbReference type="Proteomes" id="UP000028839">
    <property type="component" value="Unassembled WGS sequence"/>
</dbReference>
<proteinExistence type="predicted"/>
<keyword evidence="2" id="KW-0732">Signal</keyword>
<feature type="signal peptide" evidence="2">
    <location>
        <begin position="1"/>
        <end position="28"/>
    </location>
</feature>
<evidence type="ECO:0000313" key="3">
    <source>
        <dbReference type="EMBL" id="KFI18190.1"/>
    </source>
</evidence>
<protein>
    <submittedName>
        <fullName evidence="3">Uncharacterized protein</fullName>
    </submittedName>
</protein>
<name>A0A0E2Z3U2_9GAMM</name>
<feature type="transmembrane region" description="Helical" evidence="1">
    <location>
        <begin position="180"/>
        <end position="198"/>
    </location>
</feature>
<evidence type="ECO:0000313" key="4">
    <source>
        <dbReference type="Proteomes" id="UP000028839"/>
    </source>
</evidence>
<keyword evidence="1" id="KW-1133">Transmembrane helix</keyword>
<feature type="chain" id="PRO_5002407812" evidence="2">
    <location>
        <begin position="29"/>
        <end position="223"/>
    </location>
</feature>
<reference evidence="3 4" key="1">
    <citation type="submission" date="2014-07" db="EMBL/GenBank/DDBJ databases">
        <title>Comparative analysis of Nitrosococcus oceani genome inventories of strains from Pacific and Atlantic gyres.</title>
        <authorList>
            <person name="Lim C.K."/>
            <person name="Wang L."/>
            <person name="Sayavedra-Soto L.A."/>
            <person name="Klotz M.G."/>
        </authorList>
    </citation>
    <scope>NUCLEOTIDE SEQUENCE [LARGE SCALE GENOMIC DNA]</scope>
    <source>
        <strain evidence="3 4">C-27</strain>
    </source>
</reference>
<sequence>MKTVMKKLLQNTSFFIAAIFFCTPFAWAQDEDPVQEPELGIPCVTKAKGYAVHFTAYQRTEMGEKEEEGKRKLEFQRFCHNLPATGTTLITIDLVDHYTRSRPVALRIVEAAPGEERGTVTETRTLAELPEKNYRAGLLETQVDFNKRGLYAAVLTIGGEELSIPIRVGIEEEASLARRLLPIIFGILILAALGYAFYRFRSTSGEKEKIKAKEEKSEGKDKD</sequence>